<dbReference type="STRING" id="1802061.A3A93_03775"/>
<dbReference type="AlphaFoldDB" id="A0A1F7IYX3"/>
<accession>A0A1F7IYX3</accession>
<dbReference type="SMART" id="SM00480">
    <property type="entry name" value="POL3Bc"/>
    <property type="match status" value="1"/>
</dbReference>
<dbReference type="GO" id="GO:0008408">
    <property type="term" value="F:3'-5' exonuclease activity"/>
    <property type="evidence" value="ECO:0007669"/>
    <property type="project" value="InterPro"/>
</dbReference>
<keyword evidence="7" id="KW-0239">DNA-directed DNA polymerase</keyword>
<evidence type="ECO:0000259" key="9">
    <source>
        <dbReference type="Pfam" id="PF00712"/>
    </source>
</evidence>
<evidence type="ECO:0000256" key="8">
    <source>
        <dbReference type="ARBA" id="ARBA00023125"/>
    </source>
</evidence>
<organism evidence="12 13">
    <name type="scientific">Candidatus Roizmanbacteria bacterium RIFCSPLOWO2_01_FULL_38_12</name>
    <dbReference type="NCBI Taxonomy" id="1802061"/>
    <lineage>
        <taxon>Bacteria</taxon>
        <taxon>Candidatus Roizmaniibacteriota</taxon>
    </lineage>
</organism>
<protein>
    <submittedName>
        <fullName evidence="12">DNA polymerase III subunit beta</fullName>
    </submittedName>
</protein>
<keyword evidence="5" id="KW-0548">Nucleotidyltransferase</keyword>
<dbReference type="PANTHER" id="PTHR30478:SF0">
    <property type="entry name" value="BETA SLIDING CLAMP"/>
    <property type="match status" value="1"/>
</dbReference>
<dbReference type="Pfam" id="PF02768">
    <property type="entry name" value="DNA_pol3_beta_3"/>
    <property type="match status" value="1"/>
</dbReference>
<dbReference type="GO" id="GO:0005737">
    <property type="term" value="C:cytoplasm"/>
    <property type="evidence" value="ECO:0007669"/>
    <property type="project" value="UniProtKB-SubCell"/>
</dbReference>
<gene>
    <name evidence="12" type="ORF">A3A93_03775</name>
</gene>
<dbReference type="Gene3D" id="3.10.150.10">
    <property type="entry name" value="DNA Polymerase III, subunit A, domain 2"/>
    <property type="match status" value="1"/>
</dbReference>
<evidence type="ECO:0000256" key="6">
    <source>
        <dbReference type="ARBA" id="ARBA00022705"/>
    </source>
</evidence>
<evidence type="ECO:0000256" key="2">
    <source>
        <dbReference type="ARBA" id="ARBA00010752"/>
    </source>
</evidence>
<feature type="domain" description="DNA polymerase III beta sliding clamp N-terminal" evidence="9">
    <location>
        <begin position="3"/>
        <end position="117"/>
    </location>
</feature>
<dbReference type="EMBL" id="MGAL01000013">
    <property type="protein sequence ID" value="OGK48559.1"/>
    <property type="molecule type" value="Genomic_DNA"/>
</dbReference>
<evidence type="ECO:0000256" key="1">
    <source>
        <dbReference type="ARBA" id="ARBA00004496"/>
    </source>
</evidence>
<evidence type="ECO:0000256" key="7">
    <source>
        <dbReference type="ARBA" id="ARBA00022932"/>
    </source>
</evidence>
<dbReference type="Pfam" id="PF00712">
    <property type="entry name" value="DNA_pol3_beta"/>
    <property type="match status" value="1"/>
</dbReference>
<dbReference type="InterPro" id="IPR022634">
    <property type="entry name" value="DNA_polIII_beta_N"/>
</dbReference>
<dbReference type="GO" id="GO:0003677">
    <property type="term" value="F:DNA binding"/>
    <property type="evidence" value="ECO:0007669"/>
    <property type="project" value="UniProtKB-KW"/>
</dbReference>
<dbReference type="NCBIfam" id="TIGR00663">
    <property type="entry name" value="dnan"/>
    <property type="match status" value="1"/>
</dbReference>
<dbReference type="GO" id="GO:0003887">
    <property type="term" value="F:DNA-directed DNA polymerase activity"/>
    <property type="evidence" value="ECO:0007669"/>
    <property type="project" value="UniProtKB-KW"/>
</dbReference>
<dbReference type="GO" id="GO:0006271">
    <property type="term" value="P:DNA strand elongation involved in DNA replication"/>
    <property type="evidence" value="ECO:0007669"/>
    <property type="project" value="TreeGrafter"/>
</dbReference>
<keyword evidence="6" id="KW-0235">DNA replication</keyword>
<dbReference type="Proteomes" id="UP000177141">
    <property type="component" value="Unassembled WGS sequence"/>
</dbReference>
<comment type="subcellular location">
    <subcellularLocation>
        <location evidence="1">Cytoplasm</location>
    </subcellularLocation>
</comment>
<dbReference type="InterPro" id="IPR001001">
    <property type="entry name" value="DNA_polIII_beta"/>
</dbReference>
<sequence>MIKLNKDIFLDILNTASKFTSDKLNISDALQGVYLLFNKNKVDIYATNLTIFYHSHLNTTNVITDEKGVIIEPRKMVEFLQLLQAGDVSIVLKEKQIEIIQEKTKGTFPIILSKDFPFPPKLEEKGQEMNKNFLTDNLPFILFTASTDDARPVLTGVNFTATDDELAIVSTDGFRLSLVKEKRKGVISSMIIPADFLQEVLKAIINAKRISFTHSQKEKIILFDIDNEEFYSRLIDGEAPPYERVVPSEYKTRAVLNKDDFLRNTKLISIFARDYSNVIVYEFEKNGLTLKPKEEGGRDNETFQDIEFEGEAQKVAFNYKYVVDFLNHINTKEIIIEILRPDAPVVFKTKGNDSFIHIIMPVRLHEA</sequence>
<feature type="domain" description="DNA polymerase III beta sliding clamp C-terminal" evidence="11">
    <location>
        <begin position="244"/>
        <end position="363"/>
    </location>
</feature>
<dbReference type="InterPro" id="IPR046938">
    <property type="entry name" value="DNA_clamp_sf"/>
</dbReference>
<evidence type="ECO:0000256" key="3">
    <source>
        <dbReference type="ARBA" id="ARBA00022490"/>
    </source>
</evidence>
<evidence type="ECO:0000313" key="12">
    <source>
        <dbReference type="EMBL" id="OGK48559.1"/>
    </source>
</evidence>
<dbReference type="InterPro" id="IPR022637">
    <property type="entry name" value="DNA_polIII_beta_cen"/>
</dbReference>
<name>A0A1F7IYX3_9BACT</name>
<evidence type="ECO:0000256" key="5">
    <source>
        <dbReference type="ARBA" id="ARBA00022695"/>
    </source>
</evidence>
<comment type="similarity">
    <text evidence="2">Belongs to the beta sliding clamp family.</text>
</comment>
<dbReference type="Gene3D" id="3.70.10.10">
    <property type="match status" value="1"/>
</dbReference>
<dbReference type="SUPFAM" id="SSF55979">
    <property type="entry name" value="DNA clamp"/>
    <property type="match status" value="3"/>
</dbReference>
<evidence type="ECO:0000313" key="13">
    <source>
        <dbReference type="Proteomes" id="UP000177141"/>
    </source>
</evidence>
<reference evidence="12 13" key="1">
    <citation type="journal article" date="2016" name="Nat. Commun.">
        <title>Thousands of microbial genomes shed light on interconnected biogeochemical processes in an aquifer system.</title>
        <authorList>
            <person name="Anantharaman K."/>
            <person name="Brown C.T."/>
            <person name="Hug L.A."/>
            <person name="Sharon I."/>
            <person name="Castelle C.J."/>
            <person name="Probst A.J."/>
            <person name="Thomas B.C."/>
            <person name="Singh A."/>
            <person name="Wilkins M.J."/>
            <person name="Karaoz U."/>
            <person name="Brodie E.L."/>
            <person name="Williams K.H."/>
            <person name="Hubbard S.S."/>
            <person name="Banfield J.F."/>
        </authorList>
    </citation>
    <scope>NUCLEOTIDE SEQUENCE [LARGE SCALE GENOMIC DNA]</scope>
</reference>
<keyword evidence="3" id="KW-0963">Cytoplasm</keyword>
<dbReference type="CDD" id="cd00140">
    <property type="entry name" value="beta_clamp"/>
    <property type="match status" value="1"/>
</dbReference>
<feature type="domain" description="DNA polymerase III beta sliding clamp central" evidence="10">
    <location>
        <begin position="134"/>
        <end position="240"/>
    </location>
</feature>
<dbReference type="GO" id="GO:0009360">
    <property type="term" value="C:DNA polymerase III complex"/>
    <property type="evidence" value="ECO:0007669"/>
    <property type="project" value="InterPro"/>
</dbReference>
<keyword evidence="8" id="KW-0238">DNA-binding</keyword>
<dbReference type="Pfam" id="PF02767">
    <property type="entry name" value="DNA_pol3_beta_2"/>
    <property type="match status" value="1"/>
</dbReference>
<evidence type="ECO:0000256" key="4">
    <source>
        <dbReference type="ARBA" id="ARBA00022679"/>
    </source>
</evidence>
<keyword evidence="4" id="KW-0808">Transferase</keyword>
<evidence type="ECO:0000259" key="10">
    <source>
        <dbReference type="Pfam" id="PF02767"/>
    </source>
</evidence>
<proteinExistence type="inferred from homology"/>
<dbReference type="PANTHER" id="PTHR30478">
    <property type="entry name" value="DNA POLYMERASE III SUBUNIT BETA"/>
    <property type="match status" value="1"/>
</dbReference>
<comment type="caution">
    <text evidence="12">The sequence shown here is derived from an EMBL/GenBank/DDBJ whole genome shotgun (WGS) entry which is preliminary data.</text>
</comment>
<dbReference type="InterPro" id="IPR022635">
    <property type="entry name" value="DNA_polIII_beta_C"/>
</dbReference>
<evidence type="ECO:0000259" key="11">
    <source>
        <dbReference type="Pfam" id="PF02768"/>
    </source>
</evidence>